<feature type="region of interest" description="Disordered" evidence="1">
    <location>
        <begin position="56"/>
        <end position="95"/>
    </location>
</feature>
<evidence type="ECO:0000313" key="3">
    <source>
        <dbReference type="Ensembl" id="ENSLACP00000013995.1"/>
    </source>
</evidence>
<dbReference type="GO" id="GO:0003676">
    <property type="term" value="F:nucleic acid binding"/>
    <property type="evidence" value="ECO:0007669"/>
    <property type="project" value="InterPro"/>
</dbReference>
<sequence length="341" mass="39199">MTESCEFRNTKNEQIHDRLVSGILDKELSQKLQLEPELTLEKAIQTAHDSELVKGRAMKGRDEVSQKPSRFSETRKGWLQRSRPLQTQKAGPKCTRCGRGHTHTDNCTARNAECRKCKKIGHFAAVRRTKEDERTVPAAGRSGCLYSMDDILVYGNAEEEHDNWEKYPGNNCNFVKRISSMERVGADICEWDRQHYLIVIDYFYKHLETVHLPDMTSQTAINYLKNVFARWGCPDKLVTDNGLQFVGKAFKELEHQYNFNHITTSLHYPQANGEAERAVQTAKRILKQKDPFFALLSYRATPLNTTKSSPAQLIMGRQLRTPIPTLEKNSTPKWPDLKCVR</sequence>
<dbReference type="GO" id="GO:0015074">
    <property type="term" value="P:DNA integration"/>
    <property type="evidence" value="ECO:0007669"/>
    <property type="project" value="InterPro"/>
</dbReference>
<dbReference type="Gene3D" id="3.30.420.10">
    <property type="entry name" value="Ribonuclease H-like superfamily/Ribonuclease H"/>
    <property type="match status" value="1"/>
</dbReference>
<dbReference type="Proteomes" id="UP000008672">
    <property type="component" value="Unassembled WGS sequence"/>
</dbReference>
<dbReference type="AlphaFoldDB" id="H3AWH4"/>
<dbReference type="InterPro" id="IPR050951">
    <property type="entry name" value="Retrovirus_Pol_polyprotein"/>
</dbReference>
<dbReference type="OMA" id="HYLIVID"/>
<proteinExistence type="predicted"/>
<dbReference type="PANTHER" id="PTHR37984">
    <property type="entry name" value="PROTEIN CBG26694"/>
    <property type="match status" value="1"/>
</dbReference>
<dbReference type="InterPro" id="IPR036397">
    <property type="entry name" value="RNaseH_sf"/>
</dbReference>
<accession>H3AWH4</accession>
<dbReference type="Gene3D" id="4.10.60.10">
    <property type="entry name" value="Zinc finger, CCHC-type"/>
    <property type="match status" value="1"/>
</dbReference>
<evidence type="ECO:0000259" key="2">
    <source>
        <dbReference type="PROSITE" id="PS50994"/>
    </source>
</evidence>
<dbReference type="GeneTree" id="ENSGT00490000044642"/>
<evidence type="ECO:0000256" key="1">
    <source>
        <dbReference type="SAM" id="MobiDB-lite"/>
    </source>
</evidence>
<reference evidence="3" key="3">
    <citation type="submission" date="2025-09" db="UniProtKB">
        <authorList>
            <consortium name="Ensembl"/>
        </authorList>
    </citation>
    <scope>IDENTIFICATION</scope>
</reference>
<feature type="domain" description="Integrase catalytic" evidence="2">
    <location>
        <begin position="164"/>
        <end position="330"/>
    </location>
</feature>
<dbReference type="eggNOG" id="KOG0017">
    <property type="taxonomic scope" value="Eukaryota"/>
</dbReference>
<dbReference type="InterPro" id="IPR012337">
    <property type="entry name" value="RNaseH-like_sf"/>
</dbReference>
<protein>
    <recommendedName>
        <fullName evidence="2">Integrase catalytic domain-containing protein</fullName>
    </recommendedName>
</protein>
<feature type="compositionally biased region" description="Basic and acidic residues" evidence="1">
    <location>
        <begin position="56"/>
        <end position="76"/>
    </location>
</feature>
<organism evidence="3 4">
    <name type="scientific">Latimeria chalumnae</name>
    <name type="common">Coelacanth</name>
    <dbReference type="NCBI Taxonomy" id="7897"/>
    <lineage>
        <taxon>Eukaryota</taxon>
        <taxon>Metazoa</taxon>
        <taxon>Chordata</taxon>
        <taxon>Craniata</taxon>
        <taxon>Vertebrata</taxon>
        <taxon>Euteleostomi</taxon>
        <taxon>Coelacanthiformes</taxon>
        <taxon>Coelacanthidae</taxon>
        <taxon>Latimeria</taxon>
    </lineage>
</organism>
<reference evidence="4" key="1">
    <citation type="submission" date="2011-08" db="EMBL/GenBank/DDBJ databases">
        <title>The draft genome of Latimeria chalumnae.</title>
        <authorList>
            <person name="Di Palma F."/>
            <person name="Alfoldi J."/>
            <person name="Johnson J."/>
            <person name="Berlin A."/>
            <person name="Gnerre S."/>
            <person name="Jaffe D."/>
            <person name="MacCallum I."/>
            <person name="Young S."/>
            <person name="Walker B.J."/>
            <person name="Lander E."/>
            <person name="Lindblad-Toh K."/>
        </authorList>
    </citation>
    <scope>NUCLEOTIDE SEQUENCE [LARGE SCALE GENOMIC DNA]</scope>
    <source>
        <strain evidence="4">Wild caught</strain>
    </source>
</reference>
<dbReference type="InParanoid" id="H3AWH4"/>
<keyword evidence="4" id="KW-1185">Reference proteome</keyword>
<dbReference type="Pfam" id="PF00665">
    <property type="entry name" value="rve"/>
    <property type="match status" value="1"/>
</dbReference>
<name>H3AWH4_LATCH</name>
<dbReference type="InterPro" id="IPR001584">
    <property type="entry name" value="Integrase_cat-core"/>
</dbReference>
<dbReference type="EMBL" id="AFYH01066965">
    <property type="status" value="NOT_ANNOTATED_CDS"/>
    <property type="molecule type" value="Genomic_DNA"/>
</dbReference>
<dbReference type="SUPFAM" id="SSF53098">
    <property type="entry name" value="Ribonuclease H-like"/>
    <property type="match status" value="1"/>
</dbReference>
<dbReference type="Ensembl" id="ENSLACT00000014094.1">
    <property type="protein sequence ID" value="ENSLACP00000013995.1"/>
    <property type="gene ID" value="ENSLACG00000012321.1"/>
</dbReference>
<evidence type="ECO:0000313" key="4">
    <source>
        <dbReference type="Proteomes" id="UP000008672"/>
    </source>
</evidence>
<dbReference type="PANTHER" id="PTHR37984:SF5">
    <property type="entry name" value="PROTEIN NYNRIN-LIKE"/>
    <property type="match status" value="1"/>
</dbReference>
<dbReference type="PROSITE" id="PS50994">
    <property type="entry name" value="INTEGRASE"/>
    <property type="match status" value="1"/>
</dbReference>
<dbReference type="HOGENOM" id="CLU_800624_0_0_1"/>
<reference evidence="3" key="2">
    <citation type="submission" date="2025-08" db="UniProtKB">
        <authorList>
            <consortium name="Ensembl"/>
        </authorList>
    </citation>
    <scope>IDENTIFICATION</scope>
</reference>